<accession>A0A151QNW6</accession>
<sequence length="103" mass="11237">MTPFILEILGRSDVVEALARFSRRKNTGLCVLYDSETVTNVTLRQPSVTPAPPSLSTAALMSSPSPHAPPPRLAGNRALSLRRLTRRPAGPDHEARKIPKKKT</sequence>
<name>A0A151QNW6_CAJCA</name>
<feature type="region of interest" description="Disordered" evidence="1">
    <location>
        <begin position="45"/>
        <end position="103"/>
    </location>
</feature>
<dbReference type="Gramene" id="C.cajan_44898.t">
    <property type="protein sequence ID" value="C.cajan_44898.t.cds1"/>
    <property type="gene ID" value="C.cajan_44898"/>
</dbReference>
<dbReference type="GO" id="GO:0005634">
    <property type="term" value="C:nucleus"/>
    <property type="evidence" value="ECO:0007669"/>
    <property type="project" value="TreeGrafter"/>
</dbReference>
<dbReference type="InterPro" id="IPR014476">
    <property type="entry name" value="AHL15-29"/>
</dbReference>
<dbReference type="AlphaFoldDB" id="A0A151QNW6"/>
<evidence type="ECO:0000256" key="1">
    <source>
        <dbReference type="SAM" id="MobiDB-lite"/>
    </source>
</evidence>
<evidence type="ECO:0000313" key="2">
    <source>
        <dbReference type="EMBL" id="KYP31991.1"/>
    </source>
</evidence>
<keyword evidence="3" id="KW-1185">Reference proteome</keyword>
<dbReference type="EMBL" id="KQ485518">
    <property type="protein sequence ID" value="KYP31991.1"/>
    <property type="molecule type" value="Genomic_DNA"/>
</dbReference>
<reference evidence="2" key="1">
    <citation type="journal article" date="2012" name="Nat. Biotechnol.">
        <title>Draft genome sequence of pigeonpea (Cajanus cajan), an orphan legume crop of resource-poor farmers.</title>
        <authorList>
            <person name="Varshney R.K."/>
            <person name="Chen W."/>
            <person name="Li Y."/>
            <person name="Bharti A.K."/>
            <person name="Saxena R.K."/>
            <person name="Schlueter J.A."/>
            <person name="Donoghue M.T."/>
            <person name="Azam S."/>
            <person name="Fan G."/>
            <person name="Whaley A.M."/>
            <person name="Farmer A.D."/>
            <person name="Sheridan J."/>
            <person name="Iwata A."/>
            <person name="Tuteja R."/>
            <person name="Penmetsa R.V."/>
            <person name="Wu W."/>
            <person name="Upadhyaya H.D."/>
            <person name="Yang S.P."/>
            <person name="Shah T."/>
            <person name="Saxena K.B."/>
            <person name="Michael T."/>
            <person name="McCombie W.R."/>
            <person name="Yang B."/>
            <person name="Zhang G."/>
            <person name="Yang H."/>
            <person name="Wang J."/>
            <person name="Spillane C."/>
            <person name="Cook D.R."/>
            <person name="May G.D."/>
            <person name="Xu X."/>
            <person name="Jackson S.A."/>
        </authorList>
    </citation>
    <scope>NUCLEOTIDE SEQUENCE [LARGE SCALE GENOMIC DNA]</scope>
</reference>
<dbReference type="PANTHER" id="PTHR31100">
    <property type="entry name" value="AT-HOOK MOTIF NUCLEAR-LOCALIZED PROTEIN 15"/>
    <property type="match status" value="1"/>
</dbReference>
<dbReference type="PANTHER" id="PTHR31100:SF69">
    <property type="entry name" value="AT-HOOK MOTIF NUCLEAR-LOCALIZED PROTEIN 17-RELATED"/>
    <property type="match status" value="1"/>
</dbReference>
<dbReference type="GO" id="GO:0003700">
    <property type="term" value="F:DNA-binding transcription factor activity"/>
    <property type="evidence" value="ECO:0007669"/>
    <property type="project" value="TreeGrafter"/>
</dbReference>
<protein>
    <submittedName>
        <fullName evidence="2">Uncharacterized protein</fullName>
    </submittedName>
</protein>
<feature type="compositionally biased region" description="Polar residues" evidence="1">
    <location>
        <begin position="45"/>
        <end position="65"/>
    </location>
</feature>
<proteinExistence type="predicted"/>
<dbReference type="GO" id="GO:0003680">
    <property type="term" value="F:minor groove of adenine-thymine-rich DNA binding"/>
    <property type="evidence" value="ECO:0007669"/>
    <property type="project" value="InterPro"/>
</dbReference>
<dbReference type="STRING" id="3821.A0A151QNW6"/>
<organism evidence="2 3">
    <name type="scientific">Cajanus cajan</name>
    <name type="common">Pigeon pea</name>
    <name type="synonym">Cajanus indicus</name>
    <dbReference type="NCBI Taxonomy" id="3821"/>
    <lineage>
        <taxon>Eukaryota</taxon>
        <taxon>Viridiplantae</taxon>
        <taxon>Streptophyta</taxon>
        <taxon>Embryophyta</taxon>
        <taxon>Tracheophyta</taxon>
        <taxon>Spermatophyta</taxon>
        <taxon>Magnoliopsida</taxon>
        <taxon>eudicotyledons</taxon>
        <taxon>Gunneridae</taxon>
        <taxon>Pentapetalae</taxon>
        <taxon>rosids</taxon>
        <taxon>fabids</taxon>
        <taxon>Fabales</taxon>
        <taxon>Fabaceae</taxon>
        <taxon>Papilionoideae</taxon>
        <taxon>50 kb inversion clade</taxon>
        <taxon>NPAAA clade</taxon>
        <taxon>indigoferoid/millettioid clade</taxon>
        <taxon>Phaseoleae</taxon>
        <taxon>Cajanus</taxon>
    </lineage>
</organism>
<gene>
    <name evidence="2" type="ORF">KK1_047438</name>
</gene>
<dbReference type="Proteomes" id="UP000075243">
    <property type="component" value="Unassembled WGS sequence"/>
</dbReference>
<evidence type="ECO:0000313" key="3">
    <source>
        <dbReference type="Proteomes" id="UP000075243"/>
    </source>
</evidence>